<organism evidence="3 4">
    <name type="scientific">Botrytis elliptica</name>
    <dbReference type="NCBI Taxonomy" id="278938"/>
    <lineage>
        <taxon>Eukaryota</taxon>
        <taxon>Fungi</taxon>
        <taxon>Dikarya</taxon>
        <taxon>Ascomycota</taxon>
        <taxon>Pezizomycotina</taxon>
        <taxon>Leotiomycetes</taxon>
        <taxon>Helotiales</taxon>
        <taxon>Sclerotiniaceae</taxon>
        <taxon>Botrytis</taxon>
    </lineage>
</organism>
<dbReference type="Pfam" id="PF14420">
    <property type="entry name" value="Clr5"/>
    <property type="match status" value="1"/>
</dbReference>
<proteinExistence type="predicted"/>
<dbReference type="STRING" id="278938.A0A4Z1IJY8"/>
<sequence length="495" mass="57104">MATNLDFGFDGDEMSQEFSGILLEDFNASEGFDYGTGQLELETSALDASASSIPSWLLPSTSSYSYTQPSLPYNDTPTVPSTTTAHANPSMVKPMLPPSKATARPAPREHSAEEWERQRINFTQLYTTEDKPLKEVMKIMENEYGFRATPRQYKRRIEQWKLDKNIKENDMRVILRKDLKRKREGKNSEFRISGREIDPKKIQRFAQRYKVTEESILESNVETPCYIDCDTPAPIVEDEDIQHHVVEEVKIPDSIILSPPAVESDQDREIRIVDTRKTVLNEFIRKFGAAIPIDSTFDLSVFKYPLEIDDLSLMKNLRKSIFHQRAASVTVGLTALKLDGPKSTVCLAGIAIFHWRGYIKFHEVFFYSHSIFLRRSNLQLIGYWDRPFDYCRSKRVSGIEEFPQFDLFLPHPLQIQSFVEFLNFDRHMLQATVQLIRSLDEDFFVTRKLSIDAWDNFVKTTEKELKDLDDLDRIGPLGEFELYGVETGNEISSLS</sequence>
<evidence type="ECO:0000256" key="1">
    <source>
        <dbReference type="SAM" id="MobiDB-lite"/>
    </source>
</evidence>
<evidence type="ECO:0000313" key="3">
    <source>
        <dbReference type="EMBL" id="TGO60804.1"/>
    </source>
</evidence>
<protein>
    <recommendedName>
        <fullName evidence="2">Clr5 domain-containing protein</fullName>
    </recommendedName>
</protein>
<evidence type="ECO:0000259" key="2">
    <source>
        <dbReference type="Pfam" id="PF14420"/>
    </source>
</evidence>
<gene>
    <name evidence="3" type="ORF">BELL_1186g00020</name>
</gene>
<feature type="region of interest" description="Disordered" evidence="1">
    <location>
        <begin position="75"/>
        <end position="114"/>
    </location>
</feature>
<keyword evidence="4" id="KW-1185">Reference proteome</keyword>
<feature type="compositionally biased region" description="Polar residues" evidence="1">
    <location>
        <begin position="75"/>
        <end position="87"/>
    </location>
</feature>
<dbReference type="InterPro" id="IPR025676">
    <property type="entry name" value="Clr5_dom"/>
</dbReference>
<name>A0A4Z1IJY8_9HELO</name>
<feature type="domain" description="Clr5" evidence="2">
    <location>
        <begin position="111"/>
        <end position="164"/>
    </location>
</feature>
<reference evidence="3 4" key="1">
    <citation type="submission" date="2017-12" db="EMBL/GenBank/DDBJ databases">
        <title>Comparative genomics of Botrytis spp.</title>
        <authorList>
            <person name="Valero-Jimenez C.A."/>
            <person name="Tapia P."/>
            <person name="Veloso J."/>
            <person name="Silva-Moreno E."/>
            <person name="Staats M."/>
            <person name="Valdes J.H."/>
            <person name="Van Kan J.A.L."/>
        </authorList>
    </citation>
    <scope>NUCLEOTIDE SEQUENCE [LARGE SCALE GENOMIC DNA]</scope>
    <source>
        <strain evidence="3 4">Be9601</strain>
    </source>
</reference>
<dbReference type="AlphaFoldDB" id="A0A4Z1IJY8"/>
<evidence type="ECO:0000313" key="4">
    <source>
        <dbReference type="Proteomes" id="UP000297229"/>
    </source>
</evidence>
<dbReference type="Proteomes" id="UP000297229">
    <property type="component" value="Unassembled WGS sequence"/>
</dbReference>
<comment type="caution">
    <text evidence="3">The sequence shown here is derived from an EMBL/GenBank/DDBJ whole genome shotgun (WGS) entry which is preliminary data.</text>
</comment>
<accession>A0A4Z1IJY8</accession>
<dbReference type="EMBL" id="PQXM01001184">
    <property type="protein sequence ID" value="TGO60804.1"/>
    <property type="molecule type" value="Genomic_DNA"/>
</dbReference>
<dbReference type="PANTHER" id="PTHR38788">
    <property type="entry name" value="CLR5 DOMAIN-CONTAINING PROTEIN"/>
    <property type="match status" value="1"/>
</dbReference>
<dbReference type="PANTHER" id="PTHR38788:SF3">
    <property type="entry name" value="CLR5 DOMAIN-CONTAINING PROTEIN"/>
    <property type="match status" value="1"/>
</dbReference>